<feature type="transmembrane region" description="Helical" evidence="2">
    <location>
        <begin position="106"/>
        <end position="123"/>
    </location>
</feature>
<keyword evidence="2" id="KW-0472">Membrane</keyword>
<proteinExistence type="predicted"/>
<evidence type="ECO:0000313" key="5">
    <source>
        <dbReference type="Proteomes" id="UP000321820"/>
    </source>
</evidence>
<protein>
    <submittedName>
        <fullName evidence="4">DUF1624 domain-containing protein</fullName>
    </submittedName>
</protein>
<dbReference type="OrthoDB" id="9788724at2"/>
<evidence type="ECO:0000256" key="1">
    <source>
        <dbReference type="SAM" id="MobiDB-lite"/>
    </source>
</evidence>
<dbReference type="InterPro" id="IPR012429">
    <property type="entry name" value="HGSNAT_cat"/>
</dbReference>
<feature type="transmembrane region" description="Helical" evidence="2">
    <location>
        <begin position="129"/>
        <end position="148"/>
    </location>
</feature>
<keyword evidence="2" id="KW-1133">Transmembrane helix</keyword>
<reference evidence="4 5" key="1">
    <citation type="submission" date="2019-08" db="EMBL/GenBank/DDBJ databases">
        <title>Complete genome sequence of Terriglobus albidus strain ORNL.</title>
        <authorList>
            <person name="Podar M."/>
        </authorList>
    </citation>
    <scope>NUCLEOTIDE SEQUENCE [LARGE SCALE GENOMIC DNA]</scope>
    <source>
        <strain evidence="4 5">ORNL</strain>
    </source>
</reference>
<sequence>MTLSSSMPRPEVSSESQAPSSSPRLTSLDVLRGLTIALMIMVNTSGDGAHTFPFLSHAPWNGCTLADVVFPCFLFMVGISIVFSLRGKLRKGVASSTIILQAAKRTLVLFALGLAVSSFPHYAWHTFRVFGVLQRIAICFFIATLLYLKAKPRTLVVVTVSILLGYWILLRWVPVPGFGMPGVDVPFLDPVGNFPAWLDRHLLPASHLYRADFYDPEGLLSSVPSLATALLGVLTGIWITRNGVTSATARGLLTASVSFLALSGVWSIWFPLNKRLWTSSFVLFNAGLSLLALWFFFQIIDLRPGKKRFIEPALVFGTNSLAVYAFSEFFAGTLDAIRLPGRHQTVQQWLFHPLTLVFPNLYIAALAYALLFVGVCYLPMLLLYRKQIFIKI</sequence>
<feature type="compositionally biased region" description="Low complexity" evidence="1">
    <location>
        <begin position="10"/>
        <end position="23"/>
    </location>
</feature>
<feature type="transmembrane region" description="Helical" evidence="2">
    <location>
        <begin position="155"/>
        <end position="173"/>
    </location>
</feature>
<feature type="transmembrane region" description="Helical" evidence="2">
    <location>
        <begin position="309"/>
        <end position="327"/>
    </location>
</feature>
<feature type="transmembrane region" description="Helical" evidence="2">
    <location>
        <begin position="361"/>
        <end position="384"/>
    </location>
</feature>
<evidence type="ECO:0000256" key="2">
    <source>
        <dbReference type="SAM" id="Phobius"/>
    </source>
</evidence>
<accession>A0A5B9E4R0</accession>
<dbReference type="AlphaFoldDB" id="A0A5B9E4R0"/>
<dbReference type="KEGG" id="talb:FTW19_04205"/>
<dbReference type="EMBL" id="CP042806">
    <property type="protein sequence ID" value="QEE27283.1"/>
    <property type="molecule type" value="Genomic_DNA"/>
</dbReference>
<feature type="domain" description="Heparan-alpha-glucosaminide N-acetyltransferase catalytic" evidence="3">
    <location>
        <begin position="24"/>
        <end position="269"/>
    </location>
</feature>
<feature type="transmembrane region" description="Helical" evidence="2">
    <location>
        <begin position="251"/>
        <end position="270"/>
    </location>
</feature>
<feature type="transmembrane region" description="Helical" evidence="2">
    <location>
        <begin position="276"/>
        <end position="297"/>
    </location>
</feature>
<organism evidence="4 5">
    <name type="scientific">Terriglobus albidus</name>
    <dbReference type="NCBI Taxonomy" id="1592106"/>
    <lineage>
        <taxon>Bacteria</taxon>
        <taxon>Pseudomonadati</taxon>
        <taxon>Acidobacteriota</taxon>
        <taxon>Terriglobia</taxon>
        <taxon>Terriglobales</taxon>
        <taxon>Acidobacteriaceae</taxon>
        <taxon>Terriglobus</taxon>
    </lineage>
</organism>
<keyword evidence="2" id="KW-0812">Transmembrane</keyword>
<evidence type="ECO:0000313" key="4">
    <source>
        <dbReference type="EMBL" id="QEE27283.1"/>
    </source>
</evidence>
<feature type="transmembrane region" description="Helical" evidence="2">
    <location>
        <begin position="219"/>
        <end position="239"/>
    </location>
</feature>
<dbReference type="RefSeq" id="WP_147646476.1">
    <property type="nucleotide sequence ID" value="NZ_CP042806.1"/>
</dbReference>
<feature type="region of interest" description="Disordered" evidence="1">
    <location>
        <begin position="1"/>
        <end position="24"/>
    </location>
</feature>
<dbReference type="PANTHER" id="PTHR31061">
    <property type="entry name" value="LD22376P"/>
    <property type="match status" value="1"/>
</dbReference>
<keyword evidence="5" id="KW-1185">Reference proteome</keyword>
<feature type="transmembrane region" description="Helical" evidence="2">
    <location>
        <begin position="68"/>
        <end position="85"/>
    </location>
</feature>
<dbReference type="Pfam" id="PF07786">
    <property type="entry name" value="HGSNAT_cat"/>
    <property type="match status" value="1"/>
</dbReference>
<gene>
    <name evidence="4" type="ORF">FTW19_04205</name>
</gene>
<dbReference type="Proteomes" id="UP000321820">
    <property type="component" value="Chromosome"/>
</dbReference>
<evidence type="ECO:0000259" key="3">
    <source>
        <dbReference type="Pfam" id="PF07786"/>
    </source>
</evidence>
<dbReference type="PANTHER" id="PTHR31061:SF24">
    <property type="entry name" value="LD22376P"/>
    <property type="match status" value="1"/>
</dbReference>
<name>A0A5B9E4R0_9BACT</name>